<keyword evidence="3" id="KW-1185">Reference proteome</keyword>
<dbReference type="AlphaFoldDB" id="A0A2P6N4P0"/>
<feature type="region of interest" description="Disordered" evidence="1">
    <location>
        <begin position="179"/>
        <end position="204"/>
    </location>
</feature>
<organism evidence="2 3">
    <name type="scientific">Planoprotostelium fungivorum</name>
    <dbReference type="NCBI Taxonomy" id="1890364"/>
    <lineage>
        <taxon>Eukaryota</taxon>
        <taxon>Amoebozoa</taxon>
        <taxon>Evosea</taxon>
        <taxon>Variosea</taxon>
        <taxon>Cavosteliida</taxon>
        <taxon>Cavosteliaceae</taxon>
        <taxon>Planoprotostelium</taxon>
    </lineage>
</organism>
<reference evidence="2 3" key="1">
    <citation type="journal article" date="2018" name="Genome Biol. Evol.">
        <title>Multiple Roots of Fruiting Body Formation in Amoebozoa.</title>
        <authorList>
            <person name="Hillmann F."/>
            <person name="Forbes G."/>
            <person name="Novohradska S."/>
            <person name="Ferling I."/>
            <person name="Riege K."/>
            <person name="Groth M."/>
            <person name="Westermann M."/>
            <person name="Marz M."/>
            <person name="Spaller T."/>
            <person name="Winckler T."/>
            <person name="Schaap P."/>
            <person name="Glockner G."/>
        </authorList>
    </citation>
    <scope>NUCLEOTIDE SEQUENCE [LARGE SCALE GENOMIC DNA]</scope>
    <source>
        <strain evidence="2 3">Jena</strain>
    </source>
</reference>
<evidence type="ECO:0000313" key="2">
    <source>
        <dbReference type="EMBL" id="PRP78917.1"/>
    </source>
</evidence>
<protein>
    <submittedName>
        <fullName evidence="2">Uncharacterized protein</fullName>
    </submittedName>
</protein>
<gene>
    <name evidence="2" type="ORF">PROFUN_13293</name>
</gene>
<name>A0A2P6N4P0_9EUKA</name>
<dbReference type="InParanoid" id="A0A2P6N4P0"/>
<feature type="compositionally biased region" description="Basic and acidic residues" evidence="1">
    <location>
        <begin position="222"/>
        <end position="241"/>
    </location>
</feature>
<dbReference type="EMBL" id="MDYQ01000205">
    <property type="protein sequence ID" value="PRP78917.1"/>
    <property type="molecule type" value="Genomic_DNA"/>
</dbReference>
<dbReference type="Proteomes" id="UP000241769">
    <property type="component" value="Unassembled WGS sequence"/>
</dbReference>
<feature type="region of interest" description="Disordered" evidence="1">
    <location>
        <begin position="1"/>
        <end position="42"/>
    </location>
</feature>
<feature type="region of interest" description="Disordered" evidence="1">
    <location>
        <begin position="219"/>
        <end position="241"/>
    </location>
</feature>
<feature type="compositionally biased region" description="Polar residues" evidence="1">
    <location>
        <begin position="26"/>
        <end position="39"/>
    </location>
</feature>
<proteinExistence type="predicted"/>
<evidence type="ECO:0000313" key="3">
    <source>
        <dbReference type="Proteomes" id="UP000241769"/>
    </source>
</evidence>
<comment type="caution">
    <text evidence="2">The sequence shown here is derived from an EMBL/GenBank/DDBJ whole genome shotgun (WGS) entry which is preliminary data.</text>
</comment>
<evidence type="ECO:0000256" key="1">
    <source>
        <dbReference type="SAM" id="MobiDB-lite"/>
    </source>
</evidence>
<sequence>MWPKRHSTATVPASAPVIGRQRDSRAINSSNDTTPSKSAHPTERFKHLFPEVFQLTASMDDALQELESVKDSLNGSLCLEDFGAESTLDRWDKFKTEYEYIDNDAQMWDDLCSCDPMWLERLKQSEPRLESELNRLESKLIEKGTLRKNDSSIYHALEEAAAPREDKLDWWAQMKDELDETAPEADKKEPVLPSTSPKRPLGGTANIRRSLYDIFVDLTPPPEEKKEDDWWSAMKDDLDGS</sequence>
<accession>A0A2P6N4P0</accession>